<dbReference type="EMBL" id="JACCFL010000001">
    <property type="protein sequence ID" value="NYJ25842.1"/>
    <property type="molecule type" value="Genomic_DNA"/>
</dbReference>
<protein>
    <recommendedName>
        <fullName evidence="3">SMI1/KNR4 family protein</fullName>
    </recommendedName>
</protein>
<organism evidence="1 2">
    <name type="scientific">Leifsonia shinshuensis</name>
    <dbReference type="NCBI Taxonomy" id="150026"/>
    <lineage>
        <taxon>Bacteria</taxon>
        <taxon>Bacillati</taxon>
        <taxon>Actinomycetota</taxon>
        <taxon>Actinomycetes</taxon>
        <taxon>Micrococcales</taxon>
        <taxon>Microbacteriaceae</taxon>
        <taxon>Leifsonia</taxon>
    </lineage>
</organism>
<dbReference type="AlphaFoldDB" id="A0A853CZ11"/>
<accession>A0A853CZ11</accession>
<reference evidence="1 2" key="1">
    <citation type="submission" date="2020-07" db="EMBL/GenBank/DDBJ databases">
        <title>Sequencing the genomes of 1000 actinobacteria strains.</title>
        <authorList>
            <person name="Klenk H.-P."/>
        </authorList>
    </citation>
    <scope>NUCLEOTIDE SEQUENCE [LARGE SCALE GENOMIC DNA]</scope>
    <source>
        <strain evidence="1 2">DSM 15165</strain>
    </source>
</reference>
<evidence type="ECO:0000313" key="1">
    <source>
        <dbReference type="EMBL" id="NYJ25842.1"/>
    </source>
</evidence>
<sequence>MIELPEIIFADGVATIESPSPELLRQLLNVLETELVRAGVNVSEELAPGIPSDQAKHLLESAGFGTPEEALVWYGWHNGSAQGRQAVPNILLVRLDEAIDANRTIVATEVDAGEDPEAYWAHAGPGWLRLGGDNYDPAIYCGPDATGPLHLRQPNFEDDDGSGKWHARSLCTWVIWRIIGIRNGAYGRYSEATREWGHHPELLDPSQLRADIR</sequence>
<gene>
    <name evidence="1" type="ORF">HNR13_004129</name>
</gene>
<evidence type="ECO:0000313" key="2">
    <source>
        <dbReference type="Proteomes" id="UP000578352"/>
    </source>
</evidence>
<proteinExistence type="predicted"/>
<evidence type="ECO:0008006" key="3">
    <source>
        <dbReference type="Google" id="ProtNLM"/>
    </source>
</evidence>
<dbReference type="Proteomes" id="UP000578352">
    <property type="component" value="Unassembled WGS sequence"/>
</dbReference>
<name>A0A853CZ11_9MICO</name>
<dbReference type="RefSeq" id="WP_179608793.1">
    <property type="nucleotide sequence ID" value="NZ_BAABEH010000001.1"/>
</dbReference>
<comment type="caution">
    <text evidence="1">The sequence shown here is derived from an EMBL/GenBank/DDBJ whole genome shotgun (WGS) entry which is preliminary data.</text>
</comment>